<dbReference type="InterPro" id="IPR040442">
    <property type="entry name" value="Pyrv_kinase-like_dom_sf"/>
</dbReference>
<dbReference type="PANTHER" id="PTHR30502:SF0">
    <property type="entry name" value="PHOSPHOENOLPYRUVATE CARBOXYLASE FAMILY PROTEIN"/>
    <property type="match status" value="1"/>
</dbReference>
<dbReference type="Gene3D" id="3.20.20.60">
    <property type="entry name" value="Phosphoenolpyruvate-binding domains"/>
    <property type="match status" value="1"/>
</dbReference>
<feature type="domain" description="HpcH/HpaI aldolase/citrate lyase" evidence="4">
    <location>
        <begin position="22"/>
        <end position="118"/>
    </location>
</feature>
<accession>A0A382Y854</accession>
<dbReference type="GO" id="GO:0016832">
    <property type="term" value="F:aldehyde-lyase activity"/>
    <property type="evidence" value="ECO:0007669"/>
    <property type="project" value="TreeGrafter"/>
</dbReference>
<protein>
    <recommendedName>
        <fullName evidence="4">HpcH/HpaI aldolase/citrate lyase domain-containing protein</fullName>
    </recommendedName>
</protein>
<reference evidence="5" key="1">
    <citation type="submission" date="2018-05" db="EMBL/GenBank/DDBJ databases">
        <authorList>
            <person name="Lanie J.A."/>
            <person name="Ng W.-L."/>
            <person name="Kazmierczak K.M."/>
            <person name="Andrzejewski T.M."/>
            <person name="Davidsen T.M."/>
            <person name="Wayne K.J."/>
            <person name="Tettelin H."/>
            <person name="Glass J.I."/>
            <person name="Rusch D."/>
            <person name="Podicherti R."/>
            <person name="Tsui H.-C.T."/>
            <person name="Winkler M.E."/>
        </authorList>
    </citation>
    <scope>NUCLEOTIDE SEQUENCE</scope>
</reference>
<name>A0A382Y854_9ZZZZ</name>
<dbReference type="InterPro" id="IPR015813">
    <property type="entry name" value="Pyrv/PenolPyrv_kinase-like_dom"/>
</dbReference>
<dbReference type="SUPFAM" id="SSF51621">
    <property type="entry name" value="Phosphoenolpyruvate/pyruvate domain"/>
    <property type="match status" value="1"/>
</dbReference>
<dbReference type="EMBL" id="UINC01173613">
    <property type="protein sequence ID" value="SVD79300.1"/>
    <property type="molecule type" value="Genomic_DNA"/>
</dbReference>
<dbReference type="GO" id="GO:0046872">
    <property type="term" value="F:metal ion binding"/>
    <property type="evidence" value="ECO:0007669"/>
    <property type="project" value="UniProtKB-KW"/>
</dbReference>
<evidence type="ECO:0000256" key="2">
    <source>
        <dbReference type="ARBA" id="ARBA00022723"/>
    </source>
</evidence>
<keyword evidence="2" id="KW-0479">Metal-binding</keyword>
<organism evidence="5">
    <name type="scientific">marine metagenome</name>
    <dbReference type="NCBI Taxonomy" id="408172"/>
    <lineage>
        <taxon>unclassified sequences</taxon>
        <taxon>metagenomes</taxon>
        <taxon>ecological metagenomes</taxon>
    </lineage>
</organism>
<sequence length="123" mass="13572">MYPNTLKARLNDGEIILGTGMPAPSPHVVGTILDSEPDFLWIDTEHNPFGAEALDYIPVQCRLRGCAPMIRVAWNDPALIKKAYDVGAVAVMVPQVDTAEEAARAVQYARYYPEGQRGISPMW</sequence>
<dbReference type="InterPro" id="IPR005000">
    <property type="entry name" value="Aldolase/citrate-lyase_domain"/>
</dbReference>
<comment type="similarity">
    <text evidence="1">Belongs to the HpcH/HpaI aldolase family.</text>
</comment>
<keyword evidence="3" id="KW-0456">Lyase</keyword>
<evidence type="ECO:0000256" key="1">
    <source>
        <dbReference type="ARBA" id="ARBA00005568"/>
    </source>
</evidence>
<evidence type="ECO:0000259" key="4">
    <source>
        <dbReference type="Pfam" id="PF03328"/>
    </source>
</evidence>
<evidence type="ECO:0000256" key="3">
    <source>
        <dbReference type="ARBA" id="ARBA00023239"/>
    </source>
</evidence>
<evidence type="ECO:0000313" key="5">
    <source>
        <dbReference type="EMBL" id="SVD79300.1"/>
    </source>
</evidence>
<gene>
    <name evidence="5" type="ORF">METZ01_LOCUS432154</name>
</gene>
<feature type="non-terminal residue" evidence="5">
    <location>
        <position position="123"/>
    </location>
</feature>
<dbReference type="Pfam" id="PF03328">
    <property type="entry name" value="HpcH_HpaI"/>
    <property type="match status" value="1"/>
</dbReference>
<dbReference type="PANTHER" id="PTHR30502">
    <property type="entry name" value="2-KETO-3-DEOXY-L-RHAMNONATE ALDOLASE"/>
    <property type="match status" value="1"/>
</dbReference>
<proteinExistence type="inferred from homology"/>
<dbReference type="InterPro" id="IPR050251">
    <property type="entry name" value="HpcH-HpaI_aldolase"/>
</dbReference>
<dbReference type="GO" id="GO:0005737">
    <property type="term" value="C:cytoplasm"/>
    <property type="evidence" value="ECO:0007669"/>
    <property type="project" value="TreeGrafter"/>
</dbReference>
<dbReference type="AlphaFoldDB" id="A0A382Y854"/>